<dbReference type="Ensembl" id="ENSANIT00000013132.1">
    <property type="protein sequence ID" value="ENSANIP00000012683.1"/>
    <property type="gene ID" value="ENSANIG00000008613.1"/>
</dbReference>
<proteinExistence type="inferred from homology"/>
<dbReference type="Pfam" id="PF01217">
    <property type="entry name" value="Clat_adaptor_s"/>
    <property type="match status" value="1"/>
</dbReference>
<dbReference type="Gene3D" id="3.30.450.60">
    <property type="match status" value="1"/>
</dbReference>
<dbReference type="Proteomes" id="UP000694541">
    <property type="component" value="Unplaced"/>
</dbReference>
<accession>A0A8B9MTY4</accession>
<feature type="compositionally biased region" description="Pro residues" evidence="6">
    <location>
        <begin position="9"/>
        <end position="24"/>
    </location>
</feature>
<evidence type="ECO:0000313" key="8">
    <source>
        <dbReference type="Ensembl" id="ENSANIP00000012683.1"/>
    </source>
</evidence>
<dbReference type="GO" id="GO:0012505">
    <property type="term" value="C:endomembrane system"/>
    <property type="evidence" value="ECO:0007669"/>
    <property type="project" value="UniProtKB-SubCell"/>
</dbReference>
<dbReference type="PROSITE" id="PS00989">
    <property type="entry name" value="CLAT_ADAPTOR_S"/>
    <property type="match status" value="1"/>
</dbReference>
<dbReference type="AlphaFoldDB" id="A0A8B9MTY4"/>
<feature type="region of interest" description="Disordered" evidence="6">
    <location>
        <begin position="114"/>
        <end position="210"/>
    </location>
</feature>
<keyword evidence="2" id="KW-0813">Transport</keyword>
<evidence type="ECO:0000313" key="9">
    <source>
        <dbReference type="Proteomes" id="UP000694541"/>
    </source>
</evidence>
<keyword evidence="9" id="KW-1185">Reference proteome</keyword>
<feature type="region of interest" description="Disordered" evidence="6">
    <location>
        <begin position="1"/>
        <end position="27"/>
    </location>
</feature>
<evidence type="ECO:0000256" key="6">
    <source>
        <dbReference type="SAM" id="MobiDB-lite"/>
    </source>
</evidence>
<evidence type="ECO:0000256" key="4">
    <source>
        <dbReference type="ARBA" id="ARBA00023136"/>
    </source>
</evidence>
<evidence type="ECO:0000256" key="1">
    <source>
        <dbReference type="ARBA" id="ARBA00006972"/>
    </source>
</evidence>
<evidence type="ECO:0000259" key="7">
    <source>
        <dbReference type="Pfam" id="PF01217"/>
    </source>
</evidence>
<keyword evidence="3" id="KW-0653">Protein transport</keyword>
<dbReference type="PANTHER" id="PTHR11753">
    <property type="entry name" value="ADAPTOR COMPLEXES SMALL SUBUNIT FAMILY"/>
    <property type="match status" value="1"/>
</dbReference>
<feature type="compositionally biased region" description="Pro residues" evidence="6">
    <location>
        <begin position="199"/>
        <end position="210"/>
    </location>
</feature>
<dbReference type="InterPro" id="IPR016635">
    <property type="entry name" value="AP_complex_ssu"/>
</dbReference>
<dbReference type="GO" id="GO:0030117">
    <property type="term" value="C:membrane coat"/>
    <property type="evidence" value="ECO:0007669"/>
    <property type="project" value="InterPro"/>
</dbReference>
<dbReference type="InterPro" id="IPR022775">
    <property type="entry name" value="AP_mu_sigma_su"/>
</dbReference>
<keyword evidence="4" id="KW-0472">Membrane</keyword>
<dbReference type="InterPro" id="IPR000804">
    <property type="entry name" value="Clathrin_sm-chain_CS"/>
</dbReference>
<organism evidence="8 9">
    <name type="scientific">Accipiter nisus</name>
    <name type="common">Eurasian sparrowhawk</name>
    <dbReference type="NCBI Taxonomy" id="211598"/>
    <lineage>
        <taxon>Eukaryota</taxon>
        <taxon>Metazoa</taxon>
        <taxon>Chordata</taxon>
        <taxon>Craniata</taxon>
        <taxon>Vertebrata</taxon>
        <taxon>Euteleostomi</taxon>
        <taxon>Archelosauria</taxon>
        <taxon>Archosauria</taxon>
        <taxon>Dinosauria</taxon>
        <taxon>Saurischia</taxon>
        <taxon>Theropoda</taxon>
        <taxon>Coelurosauria</taxon>
        <taxon>Aves</taxon>
        <taxon>Neognathae</taxon>
        <taxon>Neoaves</taxon>
        <taxon>Telluraves</taxon>
        <taxon>Accipitrimorphae</taxon>
        <taxon>Accipitriformes</taxon>
        <taxon>Accipitridae</taxon>
        <taxon>Accipitrinae</taxon>
        <taxon>Accipiter</taxon>
    </lineage>
</organism>
<feature type="domain" description="AP complex mu/sigma subunit" evidence="7">
    <location>
        <begin position="215"/>
        <end position="309"/>
    </location>
</feature>
<comment type="similarity">
    <text evidence="1">Belongs to the adaptor complexes small subunit family.</text>
</comment>
<protein>
    <recommendedName>
        <fullName evidence="7">AP complex mu/sigma subunit domain-containing protein</fullName>
    </recommendedName>
</protein>
<evidence type="ECO:0000256" key="5">
    <source>
        <dbReference type="ARBA" id="ARBA00029433"/>
    </source>
</evidence>
<dbReference type="GO" id="GO:0006886">
    <property type="term" value="P:intracellular protein transport"/>
    <property type="evidence" value="ECO:0007669"/>
    <property type="project" value="InterPro"/>
</dbReference>
<sequence length="413" mass="45452">HRRRRTRPVPLPPAPSLAGPPPAPTADWPGHLPVTAQARPPAPTVTSRRITFLLRVAGGVLGSRGTGRRRDRVNSPRCSCSSGFRGFLPALVSALDLRRGGRLFLRFRHCWSPSGGSDAGRGREARRFVPCGTPPSRQVTGRGASRAAGALPPLTAEGRRRRGARDPLPPPRERGGEGRGGGGEGRGRGRGAAQRARRPPPPPAAAAPPRPATAMIKAILIFNNHGKPRLSKFYQRYSEDTQQQIIRETFHLVSKRDENVCNFLEGGLLIGGSDNKLIYRHYATLYFVFCVDSSESELGILDLIQHPVEPRRIFPAVRCAEQILSMEWDSPFFAPLSYYIISSQEDNSVPKGCSYEDFLLRFEVQGRPCRWCNHQYGVEAACRLLSYSELAQFALQPKNLCSTAAQVKCCVDC</sequence>
<evidence type="ECO:0000256" key="2">
    <source>
        <dbReference type="ARBA" id="ARBA00022448"/>
    </source>
</evidence>
<comment type="subcellular location">
    <subcellularLocation>
        <location evidence="5">Endomembrane system</location>
        <topology evidence="5">Peripheral membrane protein</topology>
        <orientation evidence="5">Cytoplasmic side</orientation>
    </subcellularLocation>
</comment>
<dbReference type="SUPFAM" id="SSF64356">
    <property type="entry name" value="SNARE-like"/>
    <property type="match status" value="1"/>
</dbReference>
<dbReference type="InterPro" id="IPR011012">
    <property type="entry name" value="Longin-like_dom_sf"/>
</dbReference>
<dbReference type="GO" id="GO:0016192">
    <property type="term" value="P:vesicle-mediated transport"/>
    <property type="evidence" value="ECO:0007669"/>
    <property type="project" value="InterPro"/>
</dbReference>
<evidence type="ECO:0000256" key="3">
    <source>
        <dbReference type="ARBA" id="ARBA00022927"/>
    </source>
</evidence>
<name>A0A8B9MTY4_9AVES</name>
<reference evidence="8" key="2">
    <citation type="submission" date="2025-09" db="UniProtKB">
        <authorList>
            <consortium name="Ensembl"/>
        </authorList>
    </citation>
    <scope>IDENTIFICATION</scope>
</reference>
<reference evidence="8" key="1">
    <citation type="submission" date="2025-08" db="UniProtKB">
        <authorList>
            <consortium name="Ensembl"/>
        </authorList>
    </citation>
    <scope>IDENTIFICATION</scope>
</reference>